<evidence type="ECO:0000256" key="1">
    <source>
        <dbReference type="ARBA" id="ARBA00022679"/>
    </source>
</evidence>
<organism evidence="2 3">
    <name type="scientific">Oscillibacter valericigenes</name>
    <dbReference type="NCBI Taxonomy" id="351091"/>
    <lineage>
        <taxon>Bacteria</taxon>
        <taxon>Bacillati</taxon>
        <taxon>Bacillota</taxon>
        <taxon>Clostridia</taxon>
        <taxon>Eubacteriales</taxon>
        <taxon>Oscillospiraceae</taxon>
        <taxon>Oscillibacter</taxon>
    </lineage>
</organism>
<dbReference type="GO" id="GO:0016740">
    <property type="term" value="F:transferase activity"/>
    <property type="evidence" value="ECO:0007669"/>
    <property type="project" value="UniProtKB-KW"/>
</dbReference>
<dbReference type="SUPFAM" id="SSF56214">
    <property type="entry name" value="4'-phosphopantetheinyl transferase"/>
    <property type="match status" value="2"/>
</dbReference>
<sequence length="201" mass="23197">MSIELWAARLERPLTERETAAMLRLLPEARRERLLRIKQPEKRREPLCAYLILRHALWEQYRWRELPEIRLSSFGKPYFPEHPDVHFNLSHTAGAVLVGLSDRPVGVDIEHIRPVSQRTMRRLADVGTERAFFQSWVRREARTKRSGTGVGTMLDAETPLQPGEQFYFLDTFPGYVAGVSTKGGGPPGPVRKYALDEMMER</sequence>
<comment type="caution">
    <text evidence="2">The sequence shown here is derived from an EMBL/GenBank/DDBJ whole genome shotgun (WGS) entry which is preliminary data.</text>
</comment>
<dbReference type="EMBL" id="JACSNX010000001">
    <property type="protein sequence ID" value="MBM6849993.1"/>
    <property type="molecule type" value="Genomic_DNA"/>
</dbReference>
<reference evidence="2 3" key="1">
    <citation type="journal article" date="2021" name="Sci. Rep.">
        <title>The distribution of antibiotic resistance genes in chicken gut microbiota commensals.</title>
        <authorList>
            <person name="Juricova H."/>
            <person name="Matiasovicova J."/>
            <person name="Kubasova T."/>
            <person name="Cejkova D."/>
            <person name="Rychlik I."/>
        </authorList>
    </citation>
    <scope>NUCLEOTIDE SEQUENCE [LARGE SCALE GENOMIC DNA]</scope>
    <source>
        <strain evidence="2 3">An411</strain>
    </source>
</reference>
<dbReference type="Gene3D" id="3.90.470.20">
    <property type="entry name" value="4'-phosphopantetheinyl transferase domain"/>
    <property type="match status" value="1"/>
</dbReference>
<dbReference type="InterPro" id="IPR037143">
    <property type="entry name" value="4-PPantetheinyl_Trfase_dom_sf"/>
</dbReference>
<proteinExistence type="predicted"/>
<dbReference type="PANTHER" id="PTHR12215:SF10">
    <property type="entry name" value="L-AMINOADIPATE-SEMIALDEHYDE DEHYDROGENASE-PHOSPHOPANTETHEINYL TRANSFERASE"/>
    <property type="match status" value="1"/>
</dbReference>
<gene>
    <name evidence="2" type="ORF">H9X91_00895</name>
</gene>
<keyword evidence="1 2" id="KW-0808">Transferase</keyword>
<dbReference type="RefSeq" id="WP_204801566.1">
    <property type="nucleotide sequence ID" value="NZ_JACSNX010000001.1"/>
</dbReference>
<evidence type="ECO:0000313" key="3">
    <source>
        <dbReference type="Proteomes" id="UP000719500"/>
    </source>
</evidence>
<accession>A0ABS2FS89</accession>
<dbReference type="Proteomes" id="UP000719500">
    <property type="component" value="Unassembled WGS sequence"/>
</dbReference>
<dbReference type="InterPro" id="IPR050559">
    <property type="entry name" value="P-Pant_transferase_sf"/>
</dbReference>
<dbReference type="PANTHER" id="PTHR12215">
    <property type="entry name" value="PHOSPHOPANTETHEINE TRANSFERASE"/>
    <property type="match status" value="1"/>
</dbReference>
<name>A0ABS2FS89_9FIRM</name>
<evidence type="ECO:0000313" key="2">
    <source>
        <dbReference type="EMBL" id="MBM6849993.1"/>
    </source>
</evidence>
<keyword evidence="3" id="KW-1185">Reference proteome</keyword>
<protein>
    <submittedName>
        <fullName evidence="2">4'-phosphopantetheinyl transferase</fullName>
    </submittedName>
</protein>